<dbReference type="PANTHER" id="PTHR13932">
    <property type="entry name" value="COPROPORPHYRINIGEN III OXIDASE"/>
    <property type="match status" value="1"/>
</dbReference>
<dbReference type="InterPro" id="IPR006638">
    <property type="entry name" value="Elp3/MiaA/NifB-like_rSAM"/>
</dbReference>
<evidence type="ECO:0000256" key="6">
    <source>
        <dbReference type="ARBA" id="ARBA00022490"/>
    </source>
</evidence>
<dbReference type="InterPro" id="IPR007197">
    <property type="entry name" value="rSAM"/>
</dbReference>
<sequence>MTPSEAQLIARWDGHAPRYTSYPTAAAFGPAVGAADWAEALGGAAEHGPASLYVHLPFCKRLCWYCGCNTRAVNRAETISSYVDLLLREADLVAENVGTRLRIDRLHLGGGTPNMLAPDDLRRLVEGLADRFDFGTLTEFAAELDPETLTPAWVAAAGDLGLTRASLGVQDLSPEVQAAVNRPEAFETIIGAAQSLRRAGIFSLNLDLMYGLPRQGVVEVEATLQQVLTLRPERLALFGYAHVPWMKPHQKLIDAAELAGPADRFAMSRAAHDLLVAAGYEAVGLDHFALPHDDLAAAARAGRLRRNFQGYVTDACEVLIGLGASSISRTPDLYVQNVAVERDWRAAVGAGLSPVVRGIRLSQRDRLIAAVIERLMCDFRVDVDAVAADLGVPLAGQLDFAAPTLARLSADGLVSHRGGLVEVTGRGRPFLRAVAAAFDPAVPSTTPRHARVI</sequence>
<protein>
    <recommendedName>
        <fullName evidence="15">Coproporphyrinogen-III oxidase</fullName>
        <ecNumber evidence="15">1.3.98.3</ecNumber>
    </recommendedName>
</protein>
<evidence type="ECO:0000256" key="7">
    <source>
        <dbReference type="ARBA" id="ARBA00022691"/>
    </source>
</evidence>
<reference evidence="17 18" key="1">
    <citation type="submission" date="2021-01" db="EMBL/GenBank/DDBJ databases">
        <title>Brevundimonas vitis sp. nov., an bacterium isolated from grape (Vitis vinifera).</title>
        <authorList>
            <person name="Jiang L."/>
            <person name="Lee J."/>
        </authorList>
    </citation>
    <scope>NUCLEOTIDE SEQUENCE [LARGE SCALE GENOMIC DNA]</scope>
    <source>
        <strain evidence="17 18">GRTSA-9</strain>
    </source>
</reference>
<evidence type="ECO:0000259" key="16">
    <source>
        <dbReference type="PROSITE" id="PS51918"/>
    </source>
</evidence>
<evidence type="ECO:0000256" key="11">
    <source>
        <dbReference type="ARBA" id="ARBA00023014"/>
    </source>
</evidence>
<dbReference type="InterPro" id="IPR010723">
    <property type="entry name" value="HemN_C"/>
</dbReference>
<dbReference type="GO" id="GO:0051989">
    <property type="term" value="F:coproporphyrinogen dehydrogenase activity"/>
    <property type="evidence" value="ECO:0007669"/>
    <property type="project" value="UniProtKB-EC"/>
</dbReference>
<evidence type="ECO:0000256" key="9">
    <source>
        <dbReference type="ARBA" id="ARBA00023002"/>
    </source>
</evidence>
<dbReference type="SFLD" id="SFLDG01065">
    <property type="entry name" value="anaerobic_coproporphyrinogen-I"/>
    <property type="match status" value="1"/>
</dbReference>
<keyword evidence="6 15" id="KW-0963">Cytoplasm</keyword>
<comment type="similarity">
    <text evidence="3 15">Belongs to the anaerobic coproporphyrinogen-III oxidase family.</text>
</comment>
<keyword evidence="8 15" id="KW-0479">Metal-binding</keyword>
<evidence type="ECO:0000256" key="13">
    <source>
        <dbReference type="ARBA" id="ARBA00024295"/>
    </source>
</evidence>
<accession>A0ABX7BLV1</accession>
<dbReference type="InterPro" id="IPR023404">
    <property type="entry name" value="rSAM_horseshoe"/>
</dbReference>
<dbReference type="PIRSF" id="PIRSF000167">
    <property type="entry name" value="HemN"/>
    <property type="match status" value="1"/>
</dbReference>
<dbReference type="PROSITE" id="PS51918">
    <property type="entry name" value="RADICAL_SAM"/>
    <property type="match status" value="1"/>
</dbReference>
<evidence type="ECO:0000256" key="12">
    <source>
        <dbReference type="ARBA" id="ARBA00023244"/>
    </source>
</evidence>
<evidence type="ECO:0000256" key="8">
    <source>
        <dbReference type="ARBA" id="ARBA00022723"/>
    </source>
</evidence>
<comment type="catalytic activity">
    <reaction evidence="14 15">
        <text>coproporphyrinogen III + 2 S-adenosyl-L-methionine = protoporphyrinogen IX + 2 5'-deoxyadenosine + 2 L-methionine + 2 CO2</text>
        <dbReference type="Rhea" id="RHEA:15425"/>
        <dbReference type="ChEBI" id="CHEBI:16526"/>
        <dbReference type="ChEBI" id="CHEBI:17319"/>
        <dbReference type="ChEBI" id="CHEBI:57307"/>
        <dbReference type="ChEBI" id="CHEBI:57309"/>
        <dbReference type="ChEBI" id="CHEBI:57844"/>
        <dbReference type="ChEBI" id="CHEBI:59789"/>
        <dbReference type="EC" id="1.3.98.3"/>
    </reaction>
</comment>
<evidence type="ECO:0000256" key="2">
    <source>
        <dbReference type="ARBA" id="ARBA00004785"/>
    </source>
</evidence>
<dbReference type="Pfam" id="PF04055">
    <property type="entry name" value="Radical_SAM"/>
    <property type="match status" value="1"/>
</dbReference>
<dbReference type="NCBIfam" id="TIGR00538">
    <property type="entry name" value="hemN"/>
    <property type="match status" value="1"/>
</dbReference>
<dbReference type="Gene3D" id="1.10.10.920">
    <property type="match status" value="1"/>
</dbReference>
<organism evidence="17 18">
    <name type="scientific">Brevundimonas vitisensis</name>
    <dbReference type="NCBI Taxonomy" id="2800818"/>
    <lineage>
        <taxon>Bacteria</taxon>
        <taxon>Pseudomonadati</taxon>
        <taxon>Pseudomonadota</taxon>
        <taxon>Alphaproteobacteria</taxon>
        <taxon>Caulobacterales</taxon>
        <taxon>Caulobacteraceae</taxon>
        <taxon>Brevundimonas</taxon>
    </lineage>
</organism>
<dbReference type="EC" id="1.3.98.3" evidence="15"/>
<keyword evidence="7 15" id="KW-0949">S-adenosyl-L-methionine</keyword>
<dbReference type="SMART" id="SM00729">
    <property type="entry name" value="Elp3"/>
    <property type="match status" value="1"/>
</dbReference>
<feature type="domain" description="Radical SAM core" evidence="16">
    <location>
        <begin position="44"/>
        <end position="281"/>
    </location>
</feature>
<keyword evidence="18" id="KW-1185">Reference proteome</keyword>
<keyword evidence="11 15" id="KW-0411">Iron-sulfur</keyword>
<dbReference type="InterPro" id="IPR034505">
    <property type="entry name" value="Coproporphyrinogen-III_oxidase"/>
</dbReference>
<dbReference type="Proteomes" id="UP000595448">
    <property type="component" value="Chromosome"/>
</dbReference>
<evidence type="ECO:0000256" key="5">
    <source>
        <dbReference type="ARBA" id="ARBA00022485"/>
    </source>
</evidence>
<dbReference type="RefSeq" id="WP_201102922.1">
    <property type="nucleotide sequence ID" value="NZ_CP067977.1"/>
</dbReference>
<dbReference type="SUPFAM" id="SSF102114">
    <property type="entry name" value="Radical SAM enzymes"/>
    <property type="match status" value="1"/>
</dbReference>
<dbReference type="SFLD" id="SFLDS00029">
    <property type="entry name" value="Radical_SAM"/>
    <property type="match status" value="1"/>
</dbReference>
<dbReference type="PANTHER" id="PTHR13932:SF6">
    <property type="entry name" value="OXYGEN-INDEPENDENT COPROPORPHYRINOGEN III OXIDASE"/>
    <property type="match status" value="1"/>
</dbReference>
<dbReference type="EMBL" id="CP067977">
    <property type="protein sequence ID" value="QQQ18552.1"/>
    <property type="molecule type" value="Genomic_DNA"/>
</dbReference>
<keyword evidence="10 15" id="KW-0408">Iron</keyword>
<gene>
    <name evidence="17" type="primary">hemN</name>
    <name evidence="17" type="ORF">JIP62_14910</name>
</gene>
<evidence type="ECO:0000256" key="3">
    <source>
        <dbReference type="ARBA" id="ARBA00005493"/>
    </source>
</evidence>
<comment type="cofactor">
    <cofactor evidence="15">
        <name>[4Fe-4S] cluster</name>
        <dbReference type="ChEBI" id="CHEBI:49883"/>
    </cofactor>
    <text evidence="15">Binds 1 [4Fe-4S] cluster. The cluster is coordinated with 3 cysteines and an exchangeable S-adenosyl-L-methionine.</text>
</comment>
<keyword evidence="9 15" id="KW-0560">Oxidoreductase</keyword>
<comment type="subunit">
    <text evidence="4">Monomer.</text>
</comment>
<dbReference type="Pfam" id="PF06969">
    <property type="entry name" value="HemN_C"/>
    <property type="match status" value="1"/>
</dbReference>
<dbReference type="CDD" id="cd01335">
    <property type="entry name" value="Radical_SAM"/>
    <property type="match status" value="1"/>
</dbReference>
<proteinExistence type="inferred from homology"/>
<comment type="subcellular location">
    <subcellularLocation>
        <location evidence="1 15">Cytoplasm</location>
    </subcellularLocation>
</comment>
<keyword evidence="12 15" id="KW-0627">Porphyrin biosynthesis</keyword>
<keyword evidence="5 15" id="KW-0004">4Fe-4S</keyword>
<name>A0ABX7BLV1_9CAUL</name>
<comment type="function">
    <text evidence="13">Involved in the heme biosynthesis. Catalyzes the anaerobic oxidative decarboxylation of propionate groups of rings A and B of coproporphyrinogen III to yield the vinyl groups in protoporphyrinogen IX.</text>
</comment>
<dbReference type="InterPro" id="IPR004558">
    <property type="entry name" value="Coprogen_oxidase_HemN"/>
</dbReference>
<evidence type="ECO:0000256" key="15">
    <source>
        <dbReference type="PIRNR" id="PIRNR000167"/>
    </source>
</evidence>
<evidence type="ECO:0000313" key="18">
    <source>
        <dbReference type="Proteomes" id="UP000595448"/>
    </source>
</evidence>
<evidence type="ECO:0000256" key="14">
    <source>
        <dbReference type="ARBA" id="ARBA00048321"/>
    </source>
</evidence>
<evidence type="ECO:0000256" key="1">
    <source>
        <dbReference type="ARBA" id="ARBA00004496"/>
    </source>
</evidence>
<evidence type="ECO:0000313" key="17">
    <source>
        <dbReference type="EMBL" id="QQQ18552.1"/>
    </source>
</evidence>
<evidence type="ECO:0000256" key="10">
    <source>
        <dbReference type="ARBA" id="ARBA00023004"/>
    </source>
</evidence>
<dbReference type="Gene3D" id="3.80.30.20">
    <property type="entry name" value="tm_1862 like domain"/>
    <property type="match status" value="1"/>
</dbReference>
<evidence type="ECO:0000256" key="4">
    <source>
        <dbReference type="ARBA" id="ARBA00011245"/>
    </source>
</evidence>
<dbReference type="InterPro" id="IPR058240">
    <property type="entry name" value="rSAM_sf"/>
</dbReference>
<comment type="pathway">
    <text evidence="2 15">Porphyrin-containing compound metabolism; protoporphyrin-IX biosynthesis; protoporphyrinogen-IX from coproporphyrinogen-III (AdoMet route): step 1/1.</text>
</comment>